<feature type="region of interest" description="Disordered" evidence="1">
    <location>
        <begin position="528"/>
        <end position="559"/>
    </location>
</feature>
<proteinExistence type="predicted"/>
<protein>
    <recommendedName>
        <fullName evidence="4">VTT domain-containing protein</fullName>
    </recommendedName>
</protein>
<organism evidence="5">
    <name type="scientific">Attheya septentrionalis</name>
    <dbReference type="NCBI Taxonomy" id="420275"/>
    <lineage>
        <taxon>Eukaryota</taxon>
        <taxon>Sar</taxon>
        <taxon>Stramenopiles</taxon>
        <taxon>Ochrophyta</taxon>
        <taxon>Bacillariophyta</taxon>
        <taxon>Coscinodiscophyceae</taxon>
        <taxon>Chaetocerotophycidae</taxon>
        <taxon>Chaetocerotales</taxon>
        <taxon>Attheyaceae</taxon>
        <taxon>Attheya</taxon>
    </lineage>
</organism>
<dbReference type="InterPro" id="IPR053240">
    <property type="entry name" value="VTT_domain"/>
</dbReference>
<evidence type="ECO:0000256" key="2">
    <source>
        <dbReference type="SAM" id="Phobius"/>
    </source>
</evidence>
<sequence length="593" mass="64026">MMYGGLQRVNLIVVALFLLANTQQYVPGCHAFTTVIQRQSQVTVPTTKKPFIRSLVGGNVSGQDSSTRLWMASSGPNNEKDEELKAVEEESRLKILKSRRDTIRSTLKGSESLANFRIANGYIPEIDEETGKPVSSDGKTALTWTAFAVAFGAVALRVGGRAALVSSLGLDFVTNNPALKENLDQVLAYAANLNVVTETLGFVAAWTVVKVFCFDAGGVALALSSGIIFGGVLQGAFMSALAATIGSSVAFGLAKLDTPLRQKALDIVEENPSLRGVERVVAQDGMKAILTLRLAPILPIPIGMYNYIYAVTNVPFFDFAGGIFFGSFKPYLLDSYLGFFGMSLMDGTAAEGGGMEDYILLVALGVSVLIGVFASQLAGETWESVTEEVNAEQRAKLEAEGGVEDEDDGMIRELFGVKLPLFLVGMQLGFKDAEERISDLILVEYDAQVWNYTKADGGPPREKDPAFSPESPEIDGANKGFDFGASVCDGLVLSPLLFKAALKYSDPFYSKETDLDLQFIMKQKEKLSSPKASSMMEPSALDSRNNESRSVDVPADEVIRSMRSTDDELLATLAQLREIAETRSKELDDGSSK</sequence>
<feature type="domain" description="VTT" evidence="4">
    <location>
        <begin position="219"/>
        <end position="338"/>
    </location>
</feature>
<keyword evidence="2" id="KW-0472">Membrane</keyword>
<accession>A0A7S2UPG2</accession>
<evidence type="ECO:0000256" key="1">
    <source>
        <dbReference type="SAM" id="MobiDB-lite"/>
    </source>
</evidence>
<evidence type="ECO:0000313" key="5">
    <source>
        <dbReference type="EMBL" id="CAD9826238.1"/>
    </source>
</evidence>
<name>A0A7S2UPG2_9STRA</name>
<feature type="chain" id="PRO_5031570051" description="VTT domain-containing protein" evidence="3">
    <location>
        <begin position="32"/>
        <end position="593"/>
    </location>
</feature>
<dbReference type="PANTHER" id="PTHR46826">
    <property type="match status" value="1"/>
</dbReference>
<keyword evidence="3" id="KW-0732">Signal</keyword>
<feature type="region of interest" description="Disordered" evidence="1">
    <location>
        <begin position="454"/>
        <end position="475"/>
    </location>
</feature>
<dbReference type="InterPro" id="IPR032816">
    <property type="entry name" value="VTT_dom"/>
</dbReference>
<feature type="transmembrane region" description="Helical" evidence="2">
    <location>
        <begin position="227"/>
        <end position="253"/>
    </location>
</feature>
<dbReference type="Pfam" id="PF09335">
    <property type="entry name" value="VTT_dom"/>
    <property type="match status" value="1"/>
</dbReference>
<reference evidence="5" key="1">
    <citation type="submission" date="2021-01" db="EMBL/GenBank/DDBJ databases">
        <authorList>
            <person name="Corre E."/>
            <person name="Pelletier E."/>
            <person name="Niang G."/>
            <person name="Scheremetjew M."/>
            <person name="Finn R."/>
            <person name="Kale V."/>
            <person name="Holt S."/>
            <person name="Cochrane G."/>
            <person name="Meng A."/>
            <person name="Brown T."/>
            <person name="Cohen L."/>
        </authorList>
    </citation>
    <scope>NUCLEOTIDE SEQUENCE</scope>
    <source>
        <strain evidence="5">CCMP2084</strain>
    </source>
</reference>
<keyword evidence="2" id="KW-1133">Transmembrane helix</keyword>
<dbReference type="EMBL" id="HBHQ01026686">
    <property type="protein sequence ID" value="CAD9826238.1"/>
    <property type="molecule type" value="Transcribed_RNA"/>
</dbReference>
<keyword evidence="2" id="KW-0812">Transmembrane</keyword>
<evidence type="ECO:0000256" key="3">
    <source>
        <dbReference type="SAM" id="SignalP"/>
    </source>
</evidence>
<feature type="transmembrane region" description="Helical" evidence="2">
    <location>
        <begin position="358"/>
        <end position="378"/>
    </location>
</feature>
<feature type="signal peptide" evidence="3">
    <location>
        <begin position="1"/>
        <end position="31"/>
    </location>
</feature>
<gene>
    <name evidence="5" type="ORF">ASEP1449_LOCUS18072</name>
</gene>
<evidence type="ECO:0000259" key="4">
    <source>
        <dbReference type="Pfam" id="PF09335"/>
    </source>
</evidence>
<dbReference type="AlphaFoldDB" id="A0A7S2UPG2"/>
<dbReference type="PANTHER" id="PTHR46826:SF1">
    <property type="entry name" value="TVP38_TMEM64 FAMILY MEMBRANE PROTEIN YDJX"/>
    <property type="match status" value="1"/>
</dbReference>